<dbReference type="Proteomes" id="UP000000763">
    <property type="component" value="Chromosome 1"/>
</dbReference>
<keyword evidence="2" id="KW-0378">Hydrolase</keyword>
<dbReference type="CDD" id="cd04476">
    <property type="entry name" value="RPA1_DBD_C"/>
    <property type="match status" value="1"/>
</dbReference>
<dbReference type="InterPro" id="IPR012340">
    <property type="entry name" value="NA-bd_OB-fold"/>
</dbReference>
<dbReference type="SUPFAM" id="SSF52540">
    <property type="entry name" value="P-loop containing nucleoside triphosphate hydrolases"/>
    <property type="match status" value="1"/>
</dbReference>
<keyword evidence="2" id="KW-0227">DNA damage</keyword>
<comment type="cofactor">
    <cofactor evidence="2">
        <name>Mg(2+)</name>
        <dbReference type="ChEBI" id="CHEBI:18420"/>
    </cofactor>
</comment>
<dbReference type="PANTHER" id="PTHR10492:SF90">
    <property type="entry name" value="ATP-DEPENDENT DNA HELICASE"/>
    <property type="match status" value="1"/>
</dbReference>
<dbReference type="GO" id="GO:0006310">
    <property type="term" value="P:DNA recombination"/>
    <property type="evidence" value="ECO:0007669"/>
    <property type="project" value="UniProtKB-KW"/>
</dbReference>
<evidence type="ECO:0000256" key="2">
    <source>
        <dbReference type="RuleBase" id="RU363044"/>
    </source>
</evidence>
<comment type="catalytic activity">
    <reaction evidence="2">
        <text>ATP + H2O = ADP + phosphate + H(+)</text>
        <dbReference type="Rhea" id="RHEA:13065"/>
        <dbReference type="ChEBI" id="CHEBI:15377"/>
        <dbReference type="ChEBI" id="CHEBI:15378"/>
        <dbReference type="ChEBI" id="CHEBI:30616"/>
        <dbReference type="ChEBI" id="CHEBI:43474"/>
        <dbReference type="ChEBI" id="CHEBI:456216"/>
        <dbReference type="EC" id="5.6.2.3"/>
    </reaction>
</comment>
<feature type="compositionally biased region" description="Polar residues" evidence="3">
    <location>
        <begin position="1639"/>
        <end position="1648"/>
    </location>
</feature>
<reference evidence="7 8" key="1">
    <citation type="journal article" date="2005" name="Nature">
        <title>The map-based sequence of the rice genome.</title>
        <authorList>
            <consortium name="International rice genome sequencing project (IRGSP)"/>
            <person name="Matsumoto T."/>
            <person name="Wu J."/>
            <person name="Kanamori H."/>
            <person name="Katayose Y."/>
            <person name="Fujisawa M."/>
            <person name="Namiki N."/>
            <person name="Mizuno H."/>
            <person name="Yamamoto K."/>
            <person name="Antonio B.A."/>
            <person name="Baba T."/>
            <person name="Sakata K."/>
            <person name="Nagamura Y."/>
            <person name="Aoki H."/>
            <person name="Arikawa K."/>
            <person name="Arita K."/>
            <person name="Bito T."/>
            <person name="Chiden Y."/>
            <person name="Fujitsuka N."/>
            <person name="Fukunaka R."/>
            <person name="Hamada M."/>
            <person name="Harada C."/>
            <person name="Hayashi A."/>
            <person name="Hijishita S."/>
            <person name="Honda M."/>
            <person name="Hosokawa S."/>
            <person name="Ichikawa Y."/>
            <person name="Idonuma A."/>
            <person name="Iijima M."/>
            <person name="Ikeda M."/>
            <person name="Ikeno M."/>
            <person name="Ito K."/>
            <person name="Ito S."/>
            <person name="Ito T."/>
            <person name="Ito Y."/>
            <person name="Ito Y."/>
            <person name="Iwabuchi A."/>
            <person name="Kamiya K."/>
            <person name="Karasawa W."/>
            <person name="Kurita K."/>
            <person name="Katagiri S."/>
            <person name="Kikuta A."/>
            <person name="Kobayashi H."/>
            <person name="Kobayashi N."/>
            <person name="Machita K."/>
            <person name="Maehara T."/>
            <person name="Masukawa M."/>
            <person name="Mizubayashi T."/>
            <person name="Mukai Y."/>
            <person name="Nagasaki H."/>
            <person name="Nagata Y."/>
            <person name="Naito S."/>
            <person name="Nakashima M."/>
            <person name="Nakama Y."/>
            <person name="Nakamichi Y."/>
            <person name="Nakamura M."/>
            <person name="Meguro A."/>
            <person name="Negishi M."/>
            <person name="Ohta I."/>
            <person name="Ohta T."/>
            <person name="Okamoto M."/>
            <person name="Ono N."/>
            <person name="Saji S."/>
            <person name="Sakaguchi M."/>
            <person name="Sakai K."/>
            <person name="Shibata M."/>
            <person name="Shimokawa T."/>
            <person name="Song J."/>
            <person name="Takazaki Y."/>
            <person name="Terasawa K."/>
            <person name="Tsugane M."/>
            <person name="Tsuji K."/>
            <person name="Ueda S."/>
            <person name="Waki K."/>
            <person name="Yamagata H."/>
            <person name="Yamamoto M."/>
            <person name="Yamamoto S."/>
            <person name="Yamane H."/>
            <person name="Yoshiki S."/>
            <person name="Yoshihara R."/>
            <person name="Yukawa K."/>
            <person name="Zhong H."/>
            <person name="Yano M."/>
            <person name="Yuan Q."/>
            <person name="Ouyang S."/>
            <person name="Liu J."/>
            <person name="Jones K.M."/>
            <person name="Gansberger K."/>
            <person name="Moffat K."/>
            <person name="Hill J."/>
            <person name="Bera J."/>
            <person name="Fadrosh D."/>
            <person name="Jin S."/>
            <person name="Johri S."/>
            <person name="Kim M."/>
            <person name="Overton L."/>
            <person name="Reardon M."/>
            <person name="Tsitrin T."/>
            <person name="Vuong H."/>
            <person name="Weaver B."/>
            <person name="Ciecko A."/>
            <person name="Tallon L."/>
            <person name="Jackson J."/>
            <person name="Pai G."/>
            <person name="Aken S.V."/>
            <person name="Utterback T."/>
            <person name="Reidmuller S."/>
            <person name="Feldblyum T."/>
            <person name="Hsiao J."/>
            <person name="Zismann V."/>
            <person name="Iobst S."/>
            <person name="de Vazeille A.R."/>
            <person name="Buell C.R."/>
            <person name="Ying K."/>
            <person name="Li Y."/>
            <person name="Lu T."/>
            <person name="Huang Y."/>
            <person name="Zhao Q."/>
            <person name="Feng Q."/>
            <person name="Zhang L."/>
            <person name="Zhu J."/>
            <person name="Weng Q."/>
            <person name="Mu J."/>
            <person name="Lu Y."/>
            <person name="Fan D."/>
            <person name="Liu Y."/>
            <person name="Guan J."/>
            <person name="Zhang Y."/>
            <person name="Yu S."/>
            <person name="Liu X."/>
            <person name="Zhang Y."/>
            <person name="Hong G."/>
            <person name="Han B."/>
            <person name="Choisne N."/>
            <person name="Demange N."/>
            <person name="Orjeda G."/>
            <person name="Samain S."/>
            <person name="Cattolico L."/>
            <person name="Pelletier E."/>
            <person name="Couloux A."/>
            <person name="Segurens B."/>
            <person name="Wincker P."/>
            <person name="D'Hont A."/>
            <person name="Scarpelli C."/>
            <person name="Weissenbach J."/>
            <person name="Salanoubat M."/>
            <person name="Quetier F."/>
            <person name="Yu Y."/>
            <person name="Kim H.R."/>
            <person name="Rambo T."/>
            <person name="Currie J."/>
            <person name="Collura K."/>
            <person name="Luo M."/>
            <person name="Yang T."/>
            <person name="Ammiraju J.S.S."/>
            <person name="Engler F."/>
            <person name="Soderlund C."/>
            <person name="Wing R.A."/>
            <person name="Palmer L.E."/>
            <person name="de la Bastide M."/>
            <person name="Spiegel L."/>
            <person name="Nascimento L."/>
            <person name="Zutavern T."/>
            <person name="O'Shaughnessy A."/>
            <person name="Dike S."/>
            <person name="Dedhia N."/>
            <person name="Preston R."/>
            <person name="Balija V."/>
            <person name="McCombie W.R."/>
            <person name="Chow T."/>
            <person name="Chen H."/>
            <person name="Chung M."/>
            <person name="Chen C."/>
            <person name="Shaw J."/>
            <person name="Wu H."/>
            <person name="Hsiao K."/>
            <person name="Chao Y."/>
            <person name="Chu M."/>
            <person name="Cheng C."/>
            <person name="Hour A."/>
            <person name="Lee P."/>
            <person name="Lin S."/>
            <person name="Lin Y."/>
            <person name="Liou J."/>
            <person name="Liu S."/>
            <person name="Hsing Y."/>
            <person name="Raghuvanshi S."/>
            <person name="Mohanty A."/>
            <person name="Bharti A.K."/>
            <person name="Gaur A."/>
            <person name="Gupta V."/>
            <person name="Kumar D."/>
            <person name="Ravi V."/>
            <person name="Vij S."/>
            <person name="Kapur A."/>
            <person name="Khurana P."/>
            <person name="Khurana P."/>
            <person name="Khurana J.P."/>
            <person name="Tyagi A.K."/>
            <person name="Gaikwad K."/>
            <person name="Singh A."/>
            <person name="Dalal V."/>
            <person name="Srivastava S."/>
            <person name="Dixit A."/>
            <person name="Pal A.K."/>
            <person name="Ghazi I.A."/>
            <person name="Yadav M."/>
            <person name="Pandit A."/>
            <person name="Bhargava A."/>
            <person name="Sureshbabu K."/>
            <person name="Batra K."/>
            <person name="Sharma T.R."/>
            <person name="Mohapatra T."/>
            <person name="Singh N.K."/>
            <person name="Messing J."/>
            <person name="Nelson A.B."/>
            <person name="Fuks G."/>
            <person name="Kavchok S."/>
            <person name="Keizer G."/>
            <person name="Linton E."/>
            <person name="Llaca V."/>
            <person name="Song R."/>
            <person name="Tanyolac B."/>
            <person name="Young S."/>
            <person name="Ho-Il K."/>
            <person name="Hahn J.H."/>
            <person name="Sangsakoo G."/>
            <person name="Vanavichit A."/>
            <person name="de Mattos Luiz.A.T."/>
            <person name="Zimmer P.D."/>
            <person name="Malone G."/>
            <person name="Dellagostin O."/>
            <person name="de Oliveira A.C."/>
            <person name="Bevan M."/>
            <person name="Bancroft I."/>
            <person name="Minx P."/>
            <person name="Cordum H."/>
            <person name="Wilson R."/>
            <person name="Cheng Z."/>
            <person name="Jin W."/>
            <person name="Jiang J."/>
            <person name="Leong S.A."/>
            <person name="Iwama H."/>
            <person name="Gojobori T."/>
            <person name="Itoh T."/>
            <person name="Niimura Y."/>
            <person name="Fujii Y."/>
            <person name="Habara T."/>
            <person name="Sakai H."/>
            <person name="Sato Y."/>
            <person name="Wilson G."/>
            <person name="Kumar K."/>
            <person name="McCouch S."/>
            <person name="Juretic N."/>
            <person name="Hoen D."/>
            <person name="Wright S."/>
            <person name="Bruskiewich R."/>
            <person name="Bureau T."/>
            <person name="Miyao A."/>
            <person name="Hirochika H."/>
            <person name="Nishikawa T."/>
            <person name="Kadowaki K."/>
            <person name="Sugiura M."/>
            <person name="Burr B."/>
            <person name="Sasaki T."/>
        </authorList>
    </citation>
    <scope>NUCLEOTIDE SEQUENCE [LARGE SCALE GENOMIC DNA]</scope>
    <source>
        <strain evidence="8">cv. Nipponbare</strain>
    </source>
</reference>
<proteinExistence type="inferred from homology"/>
<dbReference type="GO" id="GO:0000723">
    <property type="term" value="P:telomere maintenance"/>
    <property type="evidence" value="ECO:0007669"/>
    <property type="project" value="InterPro"/>
</dbReference>
<dbReference type="Pfam" id="PF16900">
    <property type="entry name" value="REPA_OB_2"/>
    <property type="match status" value="1"/>
</dbReference>
<dbReference type="SUPFAM" id="SSF50249">
    <property type="entry name" value="Nucleic acid-binding proteins"/>
    <property type="match status" value="3"/>
</dbReference>
<organism evidence="7 8">
    <name type="scientific">Oryza sativa subsp. japonica</name>
    <name type="common">Rice</name>
    <dbReference type="NCBI Taxonomy" id="39947"/>
    <lineage>
        <taxon>Eukaryota</taxon>
        <taxon>Viridiplantae</taxon>
        <taxon>Streptophyta</taxon>
        <taxon>Embryophyta</taxon>
        <taxon>Tracheophyta</taxon>
        <taxon>Spermatophyta</taxon>
        <taxon>Magnoliopsida</taxon>
        <taxon>Liliopsida</taxon>
        <taxon>Poales</taxon>
        <taxon>Poaceae</taxon>
        <taxon>BOP clade</taxon>
        <taxon>Oryzoideae</taxon>
        <taxon>Oryzeae</taxon>
        <taxon>Oryzinae</taxon>
        <taxon>Oryza</taxon>
        <taxon>Oryza sativa</taxon>
    </lineage>
</organism>
<evidence type="ECO:0000313" key="7">
    <source>
        <dbReference type="EMBL" id="BAF05239.1"/>
    </source>
</evidence>
<dbReference type="Pfam" id="PF02721">
    <property type="entry name" value="DUF223"/>
    <property type="match status" value="1"/>
</dbReference>
<feature type="compositionally biased region" description="Basic and acidic residues" evidence="3">
    <location>
        <begin position="1921"/>
        <end position="1932"/>
    </location>
</feature>
<feature type="compositionally biased region" description="Acidic residues" evidence="3">
    <location>
        <begin position="1670"/>
        <end position="1681"/>
    </location>
</feature>
<accession>Q0JLY9</accession>
<dbReference type="InterPro" id="IPR047192">
    <property type="entry name" value="Euk_RPA1_DBD_C"/>
</dbReference>
<dbReference type="GO" id="GO:0016887">
    <property type="term" value="F:ATP hydrolysis activity"/>
    <property type="evidence" value="ECO:0007669"/>
    <property type="project" value="RHEA"/>
</dbReference>
<keyword evidence="2" id="KW-0067">ATP-binding</keyword>
<dbReference type="GO" id="GO:0006281">
    <property type="term" value="P:DNA repair"/>
    <property type="evidence" value="ECO:0007669"/>
    <property type="project" value="UniProtKB-KW"/>
</dbReference>
<feature type="region of interest" description="Disordered" evidence="3">
    <location>
        <begin position="1907"/>
        <end position="1932"/>
    </location>
</feature>
<evidence type="ECO:0000313" key="8">
    <source>
        <dbReference type="Proteomes" id="UP000000763"/>
    </source>
</evidence>
<dbReference type="InterPro" id="IPR003871">
    <property type="entry name" value="RFA1B/D_OB_1st"/>
</dbReference>
<evidence type="ECO:0000256" key="1">
    <source>
        <dbReference type="ARBA" id="ARBA00023125"/>
    </source>
</evidence>
<feature type="domain" description="Replication protein A OB" evidence="6">
    <location>
        <begin position="1304"/>
        <end position="1377"/>
    </location>
</feature>
<sequence length="1932" mass="215544">MFAPSSPPFFPLPYARIRRERAARSLMGGPAAVYGRASFRPNRLRSFLSSGFLPPCGGCCDSSASHCRLPLVSYLWELDGHGTLLAGVELILPPEDPASGQAHPSNNLARKFFWVAATDPLIVSHEMVAQQVVRFMQAKYRFAVHDYNFHMLLSYRKIASSAVDAALTAASCLARLQSRYGALDLPCEGSSSSQSVNHSMCSVLVQSVHVGQQGTSAGAGPSMEQPIDSEPLVGNAKRKSSLLDIPRSAAAVNRERRRMKISGGQTNHSLDGILNGPTPSADDILPLPKDYIASLKALYPHQSYYGGPSHECPHCGAVFWYQERVKKGSVVSQRKILYNLCCRGGANIDKTINNGTAPCVFKINGVVHQGIGSLLPQQGSRPKFAQLYIYDTENETANRMNIYEKDNPSDEPDPDIVNGLSSMLDEHNDLVKAFRFARDRLKDNGDQKIALRLLGCDSRDEIQYNLPTSGDIAGNIEFSAPIVDGFISAEIPDVLTDPLGYALVDEFMIHGPCGDVNKTCSCMKKGECSKHFPKSFQEETIMDEFVFTVYKRSNDGRYVLKNGIKLDNRWVVPYNMELLKKYQAQINVEWCNKSNMIKYLFKYVTKGADRTKAFFEISGNAPNKPAENCTAPRNEIQEYIDARFLSTCESLWHAFEFDIHYRVPSVERLAVHLPNMNFVRYKKGSDLKSLLSSPVAKKTMLTEWFEANRKHNSARTLTYCDFPREWTWDSISRSWRPRTPCEKIGRIYYVSPVSGELYYLRMLLMIVKGATCYADVRTYDGIVYPTFRQACEARGLLESDNEWHLLFDEAIVSASSGQLRQLFAPVVMFCSVGYVRSLFEKYWTYFTDDIQRRVRTALSNPSYVIPPDRLLSLLMKELHIVFSNSGGSIDDYDLPQPAIYSDDITGNRMVDEELALDVAALTAEANLNIPRLNTDQRNVFNTIMQRVNENRPGLFFVYGHGGTGKTFLWNTLISKIRSEKKIVLAVASSGVASLLLPRGRTAHSRFKIPIDIDENNICTIKRGTMLADLIQKTSLIIWDEAPMTHRRCFEALDRTLRDLLSEHTPSNSIVPFGGKVVVLGGDFRQILPVIRKGSRASIVDASITNSPLWRHVVLLRLTINMRLLHGNVTDQNRVDLSNFGDWVLALGDACAQKRCDDYATTKPKSIYGSMQWDKIPNLELGDGNPTLLVRVSRLWEYHDQDDEGDLRHIGLVLVGEKGYAIAAMIYPPWGKKFKPLISEGKVYLLTYYRVKPCTKHYRPVDNKMMINFTRWTGIEEYVDVQAGFGHYAYTLTPYQELRSRVDRKDSFTDVIGVITDISSVTTVRTRVRDSDSLKRNVYMRNAENETTNIVLWGERATSFPADEILSAGKEKPQIVIFVGTLVRGHGSVVLIAWDTVVIGNVSLSGNSACKCVEGNYEAIKWIDLPAAPILQNNCEQKTIAEIRDPHPFKFKKHEFSVTVVIKKLNMEYSWWYTACDICKKTAKPYGNLYRCGNSTCPPTGSASPRFKLSVIAGDDTGDTTFIIFGHLAQRLIGRSVEALMLENPTGKGCISREITDLLEKEFVWNVSFTENTVSSGIVAFQVNRVVKGAQSHSLALLQSPSGSQTSSLMPCMALSPVASQDTSIGQPIAASPSAGFSDAQRTLSSPPINTEKDKNTGNEYASKSPAQDAGDNEDCYEDDEAVSLTQVASAPATKNSTSKAYKKRPRPSPGTGAAKKLFKDDAADDTDGATGGSNMEPDSNRQITMPVTQPSSYARKRPLAAAKFSDRKETSQLLVDIIYRDSVVVKVLGAGNPSTTQISAMVGEHHIQDLSVFRLAAWTTNCDLIPKIIEWNIETNQEGEQCTDLKWKPNGDLSIILIHIEKLFDYSNENNTTEDNQGDLTEYEKTKQRLPIMKTFQWTPGQIDSDYGPIEGGSPLVPPLDLDKKNWFDPDQ</sequence>
<keyword evidence="2" id="KW-0233">DNA recombination</keyword>
<reference evidence="8" key="2">
    <citation type="journal article" date="2008" name="Nucleic Acids Res.">
        <title>The rice annotation project database (RAP-DB): 2008 update.</title>
        <authorList>
            <consortium name="The rice annotation project (RAP)"/>
        </authorList>
    </citation>
    <scope>GENOME REANNOTATION</scope>
    <source>
        <strain evidence="8">cv. Nipponbare</strain>
    </source>
</reference>
<dbReference type="GO" id="GO:0005524">
    <property type="term" value="F:ATP binding"/>
    <property type="evidence" value="ECO:0007669"/>
    <property type="project" value="UniProtKB-KW"/>
</dbReference>
<dbReference type="GO" id="GO:0003677">
    <property type="term" value="F:DNA binding"/>
    <property type="evidence" value="ECO:0007669"/>
    <property type="project" value="UniProtKB-KW"/>
</dbReference>
<evidence type="ECO:0000259" key="5">
    <source>
        <dbReference type="Pfam" id="PF05970"/>
    </source>
</evidence>
<protein>
    <recommendedName>
        <fullName evidence="2">ATP-dependent DNA helicase</fullName>
        <ecNumber evidence="2">5.6.2.3</ecNumber>
    </recommendedName>
</protein>
<dbReference type="KEGG" id="dosa:Os01g0556600"/>
<dbReference type="CDD" id="cd04480">
    <property type="entry name" value="RPA1_DBD_A_like"/>
    <property type="match status" value="1"/>
</dbReference>
<dbReference type="Gene3D" id="3.40.50.300">
    <property type="entry name" value="P-loop containing nucleotide triphosphate hydrolases"/>
    <property type="match status" value="1"/>
</dbReference>
<evidence type="ECO:0000259" key="4">
    <source>
        <dbReference type="Pfam" id="PF02721"/>
    </source>
</evidence>
<comment type="similarity">
    <text evidence="2">Belongs to the helicase family.</text>
</comment>
<dbReference type="InterPro" id="IPR010285">
    <property type="entry name" value="DNA_helicase_pif1-like_DEAD"/>
</dbReference>
<keyword evidence="2" id="KW-0547">Nucleotide-binding</keyword>
<feature type="region of interest" description="Disordered" evidence="3">
    <location>
        <begin position="1623"/>
        <end position="1754"/>
    </location>
</feature>
<keyword evidence="2" id="KW-0234">DNA repair</keyword>
<keyword evidence="1" id="KW-0238">DNA-binding</keyword>
<feature type="compositionally biased region" description="Polar residues" evidence="3">
    <location>
        <begin position="1736"/>
        <end position="1752"/>
    </location>
</feature>
<gene>
    <name evidence="7" type="ordered locus">Os01g0556600</name>
</gene>
<dbReference type="EMBL" id="AP008207">
    <property type="protein sequence ID" value="BAF05239.1"/>
    <property type="molecule type" value="Genomic_DNA"/>
</dbReference>
<evidence type="ECO:0000256" key="3">
    <source>
        <dbReference type="SAM" id="MobiDB-lite"/>
    </source>
</evidence>
<dbReference type="CDD" id="cd04481">
    <property type="entry name" value="RPA1_DBD_B_like"/>
    <property type="match status" value="1"/>
</dbReference>
<dbReference type="InterPro" id="IPR027417">
    <property type="entry name" value="P-loop_NTPase"/>
</dbReference>
<dbReference type="GO" id="GO:0043139">
    <property type="term" value="F:5'-3' DNA helicase activity"/>
    <property type="evidence" value="ECO:0007669"/>
    <property type="project" value="UniProtKB-EC"/>
</dbReference>
<feature type="domain" description="Replication protein A 70 kDa DNA-binding subunit B/D first OB fold" evidence="4">
    <location>
        <begin position="1186"/>
        <end position="1275"/>
    </location>
</feature>
<dbReference type="Pfam" id="PF05970">
    <property type="entry name" value="PIF1"/>
    <property type="match status" value="1"/>
</dbReference>
<dbReference type="PANTHER" id="PTHR10492">
    <property type="match status" value="1"/>
</dbReference>
<feature type="compositionally biased region" description="Polar residues" evidence="3">
    <location>
        <begin position="1683"/>
        <end position="1699"/>
    </location>
</feature>
<evidence type="ECO:0000259" key="6">
    <source>
        <dbReference type="Pfam" id="PF16900"/>
    </source>
</evidence>
<dbReference type="EC" id="5.6.2.3" evidence="2"/>
<keyword evidence="2" id="KW-0347">Helicase</keyword>
<dbReference type="InterPro" id="IPR031657">
    <property type="entry name" value="REPA_OB_2"/>
</dbReference>
<feature type="domain" description="DNA helicase Pif1-like DEAD-box helicase" evidence="5">
    <location>
        <begin position="932"/>
        <end position="1150"/>
    </location>
</feature>
<dbReference type="Gene3D" id="2.40.50.140">
    <property type="entry name" value="Nucleic acid-binding proteins"/>
    <property type="match status" value="3"/>
</dbReference>
<name>Q0JLY9_ORYSJ</name>